<name>W9V3V8_9GAMM</name>
<dbReference type="InterPro" id="IPR012434">
    <property type="entry name" value="DUF1631"/>
</dbReference>
<keyword evidence="3" id="KW-1185">Reference proteome</keyword>
<feature type="region of interest" description="Disordered" evidence="1">
    <location>
        <begin position="626"/>
        <end position="675"/>
    </location>
</feature>
<evidence type="ECO:0000313" key="3">
    <source>
        <dbReference type="Proteomes" id="UP000019460"/>
    </source>
</evidence>
<dbReference type="AlphaFoldDB" id="W9V3V8"/>
<feature type="compositionally biased region" description="Gly residues" evidence="1">
    <location>
        <begin position="225"/>
        <end position="236"/>
    </location>
</feature>
<feature type="region of interest" description="Disordered" evidence="1">
    <location>
        <begin position="211"/>
        <end position="236"/>
    </location>
</feature>
<sequence>MTVEISEDCSVMLNSCRERLVDGVTAVFIQHAGRANQEFMALADRAVNSEQQQIYFGAMHLLANRPQQLLQNFRNVYCVHFDSTIANLCGGRSRRKSALPDELSLVDQDEFELDLALSKLSARASLNCSQQLVALDRRFAAMLKIQRIRQDDNPLHPGHLYRSLLEALAGMDIERPLAFAILESFERQTAVELPGIYAGINRFLSKSGVLPTMSTDSSQDHAKDSGGGGASGPGGGGYAASSLGGAAGPGPMSAYGASSMPAGAQTTGEDLFSQLLRAIQSAAMAAAGQGQGFVPGMPMPPMPPMSGTQMAGAPYQQTFSANQLVEALGNVQRGPVEPGSMPGMGSARLDPQGFNVLQQIRATPMANGANATDAMTIDIVSMLFDAIFNDPDLSSTMRAEIAKLQIPVLKVALLDKSFFSDRRHPARRLLDAIANSGIGRSDQDEPRLVAKITSIVEAVVKGFDSDIQIFATQLQKLEEFLTDEEARAQDKSTEMVDQLATRERKDVAPNRATSEVETRINRRNVPPLVADFLSRQWRLVLVDAFVRGGEAGKDWIEALRLMDELIWSVNPKQGAQDRERLLALLPDMLKRLRTALERVDLAGDWDAFFSELIRLHMAALHKDAQTDPALQGAQSSGKAADWSEARLPATPSPSTPERSEDATTRPRSPGSDSQLELVQSLEVGAWVEFQSFRGTRNTLRLSWVSEFKRVYLFTNRQGENAMTLAATSFAEHLRKGTARLLSPNPLTDRAVAQVLEKVAPPSSGPAGGSRPPGYAWE</sequence>
<dbReference type="Pfam" id="PF07793">
    <property type="entry name" value="DUF1631"/>
    <property type="match status" value="1"/>
</dbReference>
<feature type="compositionally biased region" description="Low complexity" evidence="1">
    <location>
        <begin position="768"/>
        <end position="777"/>
    </location>
</feature>
<reference evidence="2 3" key="1">
    <citation type="submission" date="2012-11" db="EMBL/GenBank/DDBJ databases">
        <title>Genome assembly of Thiorhodococcus sp. AK35.</title>
        <authorList>
            <person name="Nupur N."/>
            <person name="Khatri I."/>
            <person name="Subramanian S."/>
            <person name="Pinnaka A."/>
        </authorList>
    </citation>
    <scope>NUCLEOTIDE SEQUENCE [LARGE SCALE GENOMIC DNA]</scope>
    <source>
        <strain evidence="2 3">AK35</strain>
    </source>
</reference>
<dbReference type="RefSeq" id="WP_043755868.1">
    <property type="nucleotide sequence ID" value="NZ_AONC01000050.1"/>
</dbReference>
<dbReference type="PATRIC" id="fig|1249627.3.peg.3221"/>
<accession>W9V3V8</accession>
<proteinExistence type="predicted"/>
<dbReference type="Proteomes" id="UP000019460">
    <property type="component" value="Unassembled WGS sequence"/>
</dbReference>
<dbReference type="STRING" id="1249627.D779_3069"/>
<evidence type="ECO:0000313" key="2">
    <source>
        <dbReference type="EMBL" id="EXJ14009.1"/>
    </source>
</evidence>
<comment type="caution">
    <text evidence="2">The sequence shown here is derived from an EMBL/GenBank/DDBJ whole genome shotgun (WGS) entry which is preliminary data.</text>
</comment>
<organism evidence="2 3">
    <name type="scientific">Imhoffiella purpurea</name>
    <dbReference type="NCBI Taxonomy" id="1249627"/>
    <lineage>
        <taxon>Bacteria</taxon>
        <taxon>Pseudomonadati</taxon>
        <taxon>Pseudomonadota</taxon>
        <taxon>Gammaproteobacteria</taxon>
        <taxon>Chromatiales</taxon>
        <taxon>Chromatiaceae</taxon>
        <taxon>Imhoffiella</taxon>
    </lineage>
</organism>
<dbReference type="eggNOG" id="COG1570">
    <property type="taxonomic scope" value="Bacteria"/>
</dbReference>
<dbReference type="EMBL" id="AONC01000050">
    <property type="protein sequence ID" value="EXJ14009.1"/>
    <property type="molecule type" value="Genomic_DNA"/>
</dbReference>
<dbReference type="OrthoDB" id="6188167at2"/>
<gene>
    <name evidence="2" type="ORF">D779_3069</name>
</gene>
<evidence type="ECO:0000256" key="1">
    <source>
        <dbReference type="SAM" id="MobiDB-lite"/>
    </source>
</evidence>
<protein>
    <submittedName>
        <fullName evidence="2">Thymidine phosphorylase</fullName>
    </submittedName>
</protein>
<feature type="region of interest" description="Disordered" evidence="1">
    <location>
        <begin position="757"/>
        <end position="777"/>
    </location>
</feature>